<gene>
    <name evidence="1" type="ORF">BSTOLATCC_MIC11402</name>
</gene>
<evidence type="ECO:0000313" key="2">
    <source>
        <dbReference type="Proteomes" id="UP001162131"/>
    </source>
</evidence>
<sequence length="101" mass="11461">MFKNSEKTSGSNKWICQHLKKSRSSKMILNPCSTMSKQRTSLIPSALWSWTISLSKADWIIDAHWSGTSRLKNSQKCGKVLCQKVLSIINSKLSVVNRFCQ</sequence>
<name>A0AAU9IRL2_9CILI</name>
<protein>
    <submittedName>
        <fullName evidence="1">Uncharacterized protein</fullName>
    </submittedName>
</protein>
<dbReference type="EMBL" id="CAJZBQ010000012">
    <property type="protein sequence ID" value="CAG9314395.1"/>
    <property type="molecule type" value="Genomic_DNA"/>
</dbReference>
<accession>A0AAU9IRL2</accession>
<evidence type="ECO:0000313" key="1">
    <source>
        <dbReference type="EMBL" id="CAG9314395.1"/>
    </source>
</evidence>
<dbReference type="Proteomes" id="UP001162131">
    <property type="component" value="Unassembled WGS sequence"/>
</dbReference>
<keyword evidence="2" id="KW-1185">Reference proteome</keyword>
<proteinExistence type="predicted"/>
<comment type="caution">
    <text evidence="1">The sequence shown here is derived from an EMBL/GenBank/DDBJ whole genome shotgun (WGS) entry which is preliminary data.</text>
</comment>
<organism evidence="1 2">
    <name type="scientific">Blepharisma stoltei</name>
    <dbReference type="NCBI Taxonomy" id="1481888"/>
    <lineage>
        <taxon>Eukaryota</taxon>
        <taxon>Sar</taxon>
        <taxon>Alveolata</taxon>
        <taxon>Ciliophora</taxon>
        <taxon>Postciliodesmatophora</taxon>
        <taxon>Heterotrichea</taxon>
        <taxon>Heterotrichida</taxon>
        <taxon>Blepharismidae</taxon>
        <taxon>Blepharisma</taxon>
    </lineage>
</organism>
<dbReference type="AlphaFoldDB" id="A0AAU9IRL2"/>
<reference evidence="1" key="1">
    <citation type="submission" date="2021-09" db="EMBL/GenBank/DDBJ databases">
        <authorList>
            <consortium name="AG Swart"/>
            <person name="Singh M."/>
            <person name="Singh A."/>
            <person name="Seah K."/>
            <person name="Emmerich C."/>
        </authorList>
    </citation>
    <scope>NUCLEOTIDE SEQUENCE</scope>
    <source>
        <strain evidence="1">ATCC30299</strain>
    </source>
</reference>